<comment type="similarity">
    <text evidence="1">Belongs to the peptidase C48 family.</text>
</comment>
<dbReference type="PROSITE" id="PS50600">
    <property type="entry name" value="ULP_PROTEASE"/>
    <property type="match status" value="1"/>
</dbReference>
<name>A0ABD3HDT9_9MARC</name>
<organism evidence="8 9">
    <name type="scientific">Riccia sorocarpa</name>
    <dbReference type="NCBI Taxonomy" id="122646"/>
    <lineage>
        <taxon>Eukaryota</taxon>
        <taxon>Viridiplantae</taxon>
        <taxon>Streptophyta</taxon>
        <taxon>Embryophyta</taxon>
        <taxon>Marchantiophyta</taxon>
        <taxon>Marchantiopsida</taxon>
        <taxon>Marchantiidae</taxon>
        <taxon>Marchantiales</taxon>
        <taxon>Ricciaceae</taxon>
        <taxon>Riccia</taxon>
    </lineage>
</organism>
<accession>A0ABD3HDT9</accession>
<evidence type="ECO:0000313" key="8">
    <source>
        <dbReference type="EMBL" id="KAL3688570.1"/>
    </source>
</evidence>
<dbReference type="Proteomes" id="UP001633002">
    <property type="component" value="Unassembled WGS sequence"/>
</dbReference>
<dbReference type="InterPro" id="IPR038765">
    <property type="entry name" value="Papain-like_cys_pep_sf"/>
</dbReference>
<evidence type="ECO:0000256" key="1">
    <source>
        <dbReference type="ARBA" id="ARBA00005234"/>
    </source>
</evidence>
<dbReference type="PANTHER" id="PTHR46915">
    <property type="entry name" value="UBIQUITIN-LIKE PROTEASE 4-RELATED"/>
    <property type="match status" value="1"/>
</dbReference>
<comment type="caution">
    <text evidence="8">The sequence shown here is derived from an EMBL/GenBank/DDBJ whole genome shotgun (WGS) entry which is preliminary data.</text>
</comment>
<feature type="compositionally biased region" description="Polar residues" evidence="6">
    <location>
        <begin position="127"/>
        <end position="140"/>
    </location>
</feature>
<dbReference type="AlphaFoldDB" id="A0ABD3HDT9"/>
<dbReference type="Pfam" id="PF02902">
    <property type="entry name" value="Peptidase_C48"/>
    <property type="match status" value="1"/>
</dbReference>
<dbReference type="GO" id="GO:0016926">
    <property type="term" value="P:protein desumoylation"/>
    <property type="evidence" value="ECO:0007669"/>
    <property type="project" value="UniProtKB-ARBA"/>
</dbReference>
<dbReference type="GO" id="GO:0006508">
    <property type="term" value="P:proteolysis"/>
    <property type="evidence" value="ECO:0007669"/>
    <property type="project" value="UniProtKB-KW"/>
</dbReference>
<evidence type="ECO:0000256" key="4">
    <source>
        <dbReference type="ARBA" id="ARBA00022807"/>
    </source>
</evidence>
<keyword evidence="3" id="KW-0378">Hydrolase</keyword>
<evidence type="ECO:0000256" key="6">
    <source>
        <dbReference type="SAM" id="MobiDB-lite"/>
    </source>
</evidence>
<feature type="region of interest" description="Disordered" evidence="6">
    <location>
        <begin position="115"/>
        <end position="148"/>
    </location>
</feature>
<dbReference type="PANTHER" id="PTHR46915:SF2">
    <property type="entry name" value="UBIQUITIN-LIKE PROTEASE 4"/>
    <property type="match status" value="1"/>
</dbReference>
<dbReference type="SUPFAM" id="SSF54001">
    <property type="entry name" value="Cysteine proteinases"/>
    <property type="match status" value="1"/>
</dbReference>
<keyword evidence="5" id="KW-0175">Coiled coil</keyword>
<dbReference type="GO" id="GO:0008234">
    <property type="term" value="F:cysteine-type peptidase activity"/>
    <property type="evidence" value="ECO:0007669"/>
    <property type="project" value="UniProtKB-KW"/>
</dbReference>
<dbReference type="InterPro" id="IPR003653">
    <property type="entry name" value="Peptidase_C48_C"/>
</dbReference>
<dbReference type="Gene3D" id="3.40.395.10">
    <property type="entry name" value="Adenoviral Proteinase, Chain A"/>
    <property type="match status" value="1"/>
</dbReference>
<evidence type="ECO:0000256" key="3">
    <source>
        <dbReference type="ARBA" id="ARBA00022801"/>
    </source>
</evidence>
<dbReference type="EMBL" id="JBJQOH010000004">
    <property type="protein sequence ID" value="KAL3688570.1"/>
    <property type="molecule type" value="Genomic_DNA"/>
</dbReference>
<evidence type="ECO:0000313" key="9">
    <source>
        <dbReference type="Proteomes" id="UP001633002"/>
    </source>
</evidence>
<feature type="compositionally biased region" description="Acidic residues" evidence="6">
    <location>
        <begin position="1"/>
        <end position="12"/>
    </location>
</feature>
<evidence type="ECO:0000256" key="5">
    <source>
        <dbReference type="SAM" id="Coils"/>
    </source>
</evidence>
<feature type="coiled-coil region" evidence="5">
    <location>
        <begin position="157"/>
        <end position="198"/>
    </location>
</feature>
<protein>
    <recommendedName>
        <fullName evidence="7">Ubiquitin-like protease family profile domain-containing protein</fullName>
    </recommendedName>
</protein>
<keyword evidence="2" id="KW-0645">Protease</keyword>
<feature type="region of interest" description="Disordered" evidence="6">
    <location>
        <begin position="1"/>
        <end position="90"/>
    </location>
</feature>
<sequence length="680" mass="77068">MDGELVEPLDPDLLERSRRAPKKVAATEKIEKSTVTPRIRKRARLTPPTAHDSILEDPVCADEANTRSEVEGVQTRASRKGKEKLEGMMPPSAPYYVQEMRDEIRALKEAIKESRRDAIEDPPANTPRGQTSAKGSNQMSAGGLQVPQPASDVTRAMKRMQDEHMRVIHLRESLEEELVLARQTILNLEAEKKEMHARVATMGRKDLHEVLKVKLQGYHIKNHPVAIAYFDDINLTCTRKWTGIPILDLEALEMRPEDFPEYSHLLEDWVGWKEFCLFCQHPLVFLPDIDETICPDTGIKINMEGGAHPDELSPGRGGEVSRNEVDVAVANNERKLVFTEVNKALQLWVQDMGCLSSRDIGLSKARSIEKTTWTGYLEQKRGGYEVRLMTWIWSHLESHELEHAPAYSISPLNPMELVEPISTITPVVEEPELPCASDLVMVRSTPPNVIDLSQTGLASLEDDMSTEYGWPKRSNLSKEDLESVQQKEAFVRGDVINWYINRRWLSKTREELAGIYFVNTFWFPSLIGLMSNIQSSTTLAHNPFLRLRRGVSPTIHDIKAVKYLFVPIHFGKDDLHWSLAMICRFGGDCYVCHFDSLPGCHKLDKIMRALTHWVSKAFHVDPDKCHSKSFPTTLQKSGYECGIHVMQLISDLAGKLDMLDLYFAQKGRSSDLALPMDVLT</sequence>
<keyword evidence="9" id="KW-1185">Reference proteome</keyword>
<reference evidence="8 9" key="1">
    <citation type="submission" date="2024-09" db="EMBL/GenBank/DDBJ databases">
        <title>Chromosome-scale assembly of Riccia sorocarpa.</title>
        <authorList>
            <person name="Paukszto L."/>
        </authorList>
    </citation>
    <scope>NUCLEOTIDE SEQUENCE [LARGE SCALE GENOMIC DNA]</scope>
    <source>
        <strain evidence="8">LP-2024</strain>
        <tissue evidence="8">Aerial parts of the thallus</tissue>
    </source>
</reference>
<gene>
    <name evidence="8" type="ORF">R1sor_014879</name>
</gene>
<feature type="domain" description="Ubiquitin-like protease family profile" evidence="7">
    <location>
        <begin position="474"/>
        <end position="652"/>
    </location>
</feature>
<evidence type="ECO:0000256" key="2">
    <source>
        <dbReference type="ARBA" id="ARBA00022670"/>
    </source>
</evidence>
<evidence type="ECO:0000259" key="7">
    <source>
        <dbReference type="PROSITE" id="PS50600"/>
    </source>
</evidence>
<keyword evidence="4" id="KW-0788">Thiol protease</keyword>
<proteinExistence type="inferred from homology"/>